<proteinExistence type="inferred from homology"/>
<dbReference type="InterPro" id="IPR016267">
    <property type="entry name" value="UDPGP_trans"/>
</dbReference>
<feature type="binding site" evidence="5">
    <location>
        <position position="215"/>
    </location>
    <ligand>
        <name>UTP</name>
        <dbReference type="ChEBI" id="CHEBI:46398"/>
    </ligand>
</feature>
<keyword evidence="3 6" id="KW-0548">Nucleotidyltransferase</keyword>
<feature type="binding site" evidence="4">
    <location>
        <position position="185"/>
    </location>
    <ligand>
        <name>substrate</name>
    </ligand>
</feature>
<dbReference type="Gene3D" id="2.160.10.10">
    <property type="entry name" value="Hexapeptide repeat proteins"/>
    <property type="match status" value="1"/>
</dbReference>
<dbReference type="KEGG" id="wne:PIG85_06320"/>
<evidence type="ECO:0000256" key="2">
    <source>
        <dbReference type="ARBA" id="ARBA00022679"/>
    </source>
</evidence>
<dbReference type="AlphaFoldDB" id="A0AB38XM32"/>
<dbReference type="InterPro" id="IPR002618">
    <property type="entry name" value="UDPGP_fam"/>
</dbReference>
<dbReference type="Proteomes" id="UP001211044">
    <property type="component" value="Chromosome"/>
</dbReference>
<dbReference type="GO" id="GO:0006011">
    <property type="term" value="P:UDP-alpha-D-glucose metabolic process"/>
    <property type="evidence" value="ECO:0007669"/>
    <property type="project" value="InterPro"/>
</dbReference>
<name>A0AB38XM32_9ACTO</name>
<organism evidence="6 7">
    <name type="scientific">Winkia neuii subsp. anitrata</name>
    <dbReference type="NCBI Taxonomy" id="29318"/>
    <lineage>
        <taxon>Bacteria</taxon>
        <taxon>Bacillati</taxon>
        <taxon>Actinomycetota</taxon>
        <taxon>Actinomycetes</taxon>
        <taxon>Actinomycetales</taxon>
        <taxon>Actinomycetaceae</taxon>
        <taxon>Winkia</taxon>
    </lineage>
</organism>
<protein>
    <submittedName>
        <fullName evidence="6">UTP--glucose-1-phosphate uridylyltransferase</fullName>
    </submittedName>
</protein>
<dbReference type="InterPro" id="IPR029044">
    <property type="entry name" value="Nucleotide-diphossugar_trans"/>
</dbReference>
<dbReference type="PIRSF" id="PIRSF000806">
    <property type="entry name" value="UDPGP"/>
    <property type="match status" value="1"/>
</dbReference>
<feature type="binding site" evidence="5">
    <location>
        <position position="91"/>
    </location>
    <ligand>
        <name>UTP</name>
        <dbReference type="ChEBI" id="CHEBI:46398"/>
    </ligand>
</feature>
<dbReference type="Gene3D" id="3.90.550.10">
    <property type="entry name" value="Spore Coat Polysaccharide Biosynthesis Protein SpsA, Chain A"/>
    <property type="match status" value="1"/>
</dbReference>
<feature type="binding site" evidence="5">
    <location>
        <position position="156"/>
    </location>
    <ligand>
        <name>UTP</name>
        <dbReference type="ChEBI" id="CHEBI:46398"/>
    </ligand>
</feature>
<reference evidence="6" key="1">
    <citation type="submission" date="2023-01" db="EMBL/GenBank/DDBJ databases">
        <title>Comparative Genomic Analysis of the Clinically-Derived Winkia Strain NY0527 Provides Evidence into the Taxonomic Reassignment of Winkia neuii and Characterizes Their Virulence Traits.</title>
        <authorList>
            <person name="Cai X."/>
            <person name="Peng Y."/>
            <person name="Li M."/>
            <person name="Qiu Y."/>
            <person name="Wang Y."/>
            <person name="Xu L."/>
            <person name="Hou Q."/>
        </authorList>
    </citation>
    <scope>NUCLEOTIDE SEQUENCE</scope>
    <source>
        <strain evidence="6">NY0527</strain>
    </source>
</reference>
<dbReference type="EMBL" id="CP116394">
    <property type="protein sequence ID" value="WCE45282.1"/>
    <property type="molecule type" value="Genomic_DNA"/>
</dbReference>
<comment type="similarity">
    <text evidence="1">Belongs to the UDPGP type 1 family.</text>
</comment>
<dbReference type="GO" id="GO:0003983">
    <property type="term" value="F:UTP:glucose-1-phosphate uridylyltransferase activity"/>
    <property type="evidence" value="ECO:0007669"/>
    <property type="project" value="InterPro"/>
</dbReference>
<dbReference type="SUPFAM" id="SSF53448">
    <property type="entry name" value="Nucleotide-diphospho-sugar transferases"/>
    <property type="match status" value="1"/>
</dbReference>
<dbReference type="Pfam" id="PF01704">
    <property type="entry name" value="UDPGP"/>
    <property type="match status" value="1"/>
</dbReference>
<gene>
    <name evidence="6" type="ORF">PIG85_06320</name>
</gene>
<keyword evidence="2" id="KW-0808">Transferase</keyword>
<evidence type="ECO:0000256" key="1">
    <source>
        <dbReference type="ARBA" id="ARBA00010401"/>
    </source>
</evidence>
<evidence type="ECO:0000256" key="5">
    <source>
        <dbReference type="PIRSR" id="PIRSR000806-2"/>
    </source>
</evidence>
<feature type="binding site" evidence="5">
    <location>
        <position position="362"/>
    </location>
    <ligand>
        <name>UTP</name>
        <dbReference type="ChEBI" id="CHEBI:46398"/>
    </ligand>
</feature>
<sequence length="454" mass="50315">MSEKGLQAAQQKMAAKGVDQNAINVFTHYYRELEAGATGLIPEETIDPLTEVQSLDSTPVSDEQAKEAIQKTVYIKLNGGLGTSMGLDDAKSLIPVRDGKSFLDLICQQVRAVRQNWDATLPLLLMDSFRTQESTLRALENYPDIKVDGLPLDFLQNQEPKLRTDNLEPVQWPADPSLEWCPPGHGDIYTALLGTGLLDKFLEAGYRYACTSNSDNLGGYPNPHIAGWFAASGAPYAAEVCERTPADRKGGHLARRKSDGQLILRDTAQTPKEQMHFFTDEHRHPYFHTNNLWFDLQVLRDTLVQRKAVLGLPLIRNKKTVDPTDKNSTEVYQIEAAMGAAVQSFPGATAILVGRERFLPVKTTSDLALVRSDVYELTADARLVSQVEEAPFVQLDPDYYKTIAQFEERFPKGVPSLKKASSFVVEGDWTFDEGVTIEGERKIDGAGSPGEVLQ</sequence>
<evidence type="ECO:0000256" key="3">
    <source>
        <dbReference type="ARBA" id="ARBA00022695"/>
    </source>
</evidence>
<dbReference type="PANTHER" id="PTHR43511">
    <property type="match status" value="1"/>
</dbReference>
<evidence type="ECO:0000256" key="4">
    <source>
        <dbReference type="PIRSR" id="PIRSR000806-1"/>
    </source>
</evidence>
<evidence type="ECO:0000313" key="7">
    <source>
        <dbReference type="Proteomes" id="UP001211044"/>
    </source>
</evidence>
<evidence type="ECO:0000313" key="6">
    <source>
        <dbReference type="EMBL" id="WCE45282.1"/>
    </source>
</evidence>
<feature type="binding site" evidence="5">
    <location>
        <position position="184"/>
    </location>
    <ligand>
        <name>UTP</name>
        <dbReference type="ChEBI" id="CHEBI:46398"/>
    </ligand>
</feature>
<accession>A0AB38XM32</accession>
<dbReference type="RefSeq" id="WP_048707459.1">
    <property type="nucleotide sequence ID" value="NZ_CP116394.1"/>
</dbReference>